<dbReference type="Pfam" id="PF00701">
    <property type="entry name" value="DHDPS"/>
    <property type="match status" value="1"/>
</dbReference>
<keyword evidence="7" id="KW-1185">Reference proteome</keyword>
<dbReference type="PROSITE" id="PS00665">
    <property type="entry name" value="DHDPS_1"/>
    <property type="match status" value="1"/>
</dbReference>
<dbReference type="AlphaFoldDB" id="A0A250KUV7"/>
<dbReference type="EMBL" id="AP017928">
    <property type="protein sequence ID" value="BBA35415.1"/>
    <property type="molecule type" value="Genomic_DNA"/>
</dbReference>
<evidence type="ECO:0000256" key="1">
    <source>
        <dbReference type="ARBA" id="ARBA00023239"/>
    </source>
</evidence>
<sequence>MTEPVPIRGLWCAMLTPLGADGDLDHARLAAHARGLLAQGVDGVVPFGTTGEGPSFSVAERCAGLETLLRAGIAPDRLLAATGATAITDAVALTRHALQSGCPRCLILPPFFWKGLSDEAVFRYYANLIEAVGDARLRVYLYHIPQPSGVAIRPRVVARLSAAYPGIIAGVKDSGGDFEHTAELLRQGARLSILAGHEPHLPRLMRAGGAGTICGIANLFPDLAAALLKPDPEPDDEARIRSFLDIVLRYPFVPAFKAIRAAQTGDPAWLVPRPPLRPLSPAERESLFAALQGAGFGIAAETGRRRAEV</sequence>
<evidence type="ECO:0000313" key="7">
    <source>
        <dbReference type="Proteomes" id="UP000266313"/>
    </source>
</evidence>
<dbReference type="GO" id="GO:0008840">
    <property type="term" value="F:4-hydroxy-tetrahydrodipicolinate synthase activity"/>
    <property type="evidence" value="ECO:0007669"/>
    <property type="project" value="TreeGrafter"/>
</dbReference>
<dbReference type="Proteomes" id="UP000266313">
    <property type="component" value="Chromosome"/>
</dbReference>
<name>A0A250KUV7_9GAMM</name>
<reference evidence="6 7" key="1">
    <citation type="submission" date="2016-12" db="EMBL/GenBank/DDBJ databases">
        <title>Genome sequencing of Methylocaldum marinum.</title>
        <authorList>
            <person name="Takeuchi M."/>
            <person name="Kamagata Y."/>
            <person name="Hiraoka S."/>
            <person name="Oshima K."/>
            <person name="Hattori M."/>
            <person name="Iwasaki W."/>
        </authorList>
    </citation>
    <scope>NUCLEOTIDE SEQUENCE [LARGE SCALE GENOMIC DNA]</scope>
    <source>
        <strain evidence="6 7">S8</strain>
    </source>
</reference>
<dbReference type="CDD" id="cd00408">
    <property type="entry name" value="DHDPS-like"/>
    <property type="match status" value="1"/>
</dbReference>
<dbReference type="InterPro" id="IPR013785">
    <property type="entry name" value="Aldolase_TIM"/>
</dbReference>
<dbReference type="KEGG" id="mmai:sS8_3478"/>
<dbReference type="PANTHER" id="PTHR12128">
    <property type="entry name" value="DIHYDRODIPICOLINATE SYNTHASE"/>
    <property type="match status" value="1"/>
</dbReference>
<dbReference type="InterPro" id="IPR002220">
    <property type="entry name" value="DapA-like"/>
</dbReference>
<protein>
    <submittedName>
        <fullName evidence="6">Dihydrodipicolinate synthase/N-acetylneuraminate lyase</fullName>
    </submittedName>
</protein>
<evidence type="ECO:0000256" key="2">
    <source>
        <dbReference type="ARBA" id="ARBA00023270"/>
    </source>
</evidence>
<comment type="similarity">
    <text evidence="3">Belongs to the DapA family.</text>
</comment>
<dbReference type="SMART" id="SM01130">
    <property type="entry name" value="DHDPS"/>
    <property type="match status" value="1"/>
</dbReference>
<proteinExistence type="inferred from homology"/>
<feature type="binding site" evidence="5">
    <location>
        <position position="50"/>
    </location>
    <ligand>
        <name>pyruvate</name>
        <dbReference type="ChEBI" id="CHEBI:15361"/>
    </ligand>
</feature>
<dbReference type="PANTHER" id="PTHR12128:SF67">
    <property type="entry name" value="BLR3884 PROTEIN"/>
    <property type="match status" value="1"/>
</dbReference>
<feature type="active site" description="Schiff-base intermediate with substrate" evidence="4">
    <location>
        <position position="172"/>
    </location>
</feature>
<dbReference type="PIRSF" id="PIRSF001365">
    <property type="entry name" value="DHDPS"/>
    <property type="match status" value="1"/>
</dbReference>
<evidence type="ECO:0000256" key="5">
    <source>
        <dbReference type="PIRSR" id="PIRSR001365-2"/>
    </source>
</evidence>
<dbReference type="InterPro" id="IPR020624">
    <property type="entry name" value="Schiff_base-form_aldolases_CS"/>
</dbReference>
<evidence type="ECO:0000313" key="6">
    <source>
        <dbReference type="EMBL" id="BBA35415.1"/>
    </source>
</evidence>
<dbReference type="OrthoDB" id="9816489at2"/>
<dbReference type="Gene3D" id="3.20.20.70">
    <property type="entry name" value="Aldolase class I"/>
    <property type="match status" value="1"/>
</dbReference>
<accession>A0A250KUV7</accession>
<organism evidence="6 7">
    <name type="scientific">Methylocaldum marinum</name>
    <dbReference type="NCBI Taxonomy" id="1432792"/>
    <lineage>
        <taxon>Bacteria</taxon>
        <taxon>Pseudomonadati</taxon>
        <taxon>Pseudomonadota</taxon>
        <taxon>Gammaproteobacteria</taxon>
        <taxon>Methylococcales</taxon>
        <taxon>Methylococcaceae</taxon>
        <taxon>Methylocaldum</taxon>
    </lineage>
</organism>
<dbReference type="SUPFAM" id="SSF51569">
    <property type="entry name" value="Aldolase"/>
    <property type="match status" value="1"/>
</dbReference>
<evidence type="ECO:0000256" key="3">
    <source>
        <dbReference type="PIRNR" id="PIRNR001365"/>
    </source>
</evidence>
<dbReference type="PRINTS" id="PR00146">
    <property type="entry name" value="DHPICSNTHASE"/>
</dbReference>
<evidence type="ECO:0000256" key="4">
    <source>
        <dbReference type="PIRSR" id="PIRSR001365-1"/>
    </source>
</evidence>
<keyword evidence="2" id="KW-0704">Schiff base</keyword>
<dbReference type="RefSeq" id="WP_119632856.1">
    <property type="nucleotide sequence ID" value="NZ_AP017928.1"/>
</dbReference>
<feature type="active site" description="Proton donor/acceptor" evidence="4">
    <location>
        <position position="142"/>
    </location>
</feature>
<keyword evidence="1 3" id="KW-0456">Lyase</keyword>
<feature type="binding site" evidence="5">
    <location>
        <position position="213"/>
    </location>
    <ligand>
        <name>pyruvate</name>
        <dbReference type="ChEBI" id="CHEBI:15361"/>
    </ligand>
</feature>
<gene>
    <name evidence="6" type="ORF">sS8_3478</name>
</gene>